<dbReference type="Proteomes" id="UP000762676">
    <property type="component" value="Unassembled WGS sequence"/>
</dbReference>
<reference evidence="1 2" key="1">
    <citation type="journal article" date="2021" name="Elife">
        <title>Chloroplast acquisition without the gene transfer in kleptoplastic sea slugs, Plakobranchus ocellatus.</title>
        <authorList>
            <person name="Maeda T."/>
            <person name="Takahashi S."/>
            <person name="Yoshida T."/>
            <person name="Shimamura S."/>
            <person name="Takaki Y."/>
            <person name="Nagai Y."/>
            <person name="Toyoda A."/>
            <person name="Suzuki Y."/>
            <person name="Arimoto A."/>
            <person name="Ishii H."/>
            <person name="Satoh N."/>
            <person name="Nishiyama T."/>
            <person name="Hasebe M."/>
            <person name="Maruyama T."/>
            <person name="Minagawa J."/>
            <person name="Obokata J."/>
            <person name="Shigenobu S."/>
        </authorList>
    </citation>
    <scope>NUCLEOTIDE SEQUENCE [LARGE SCALE GENOMIC DNA]</scope>
</reference>
<protein>
    <submittedName>
        <fullName evidence="1">Uncharacterized protein</fullName>
    </submittedName>
</protein>
<dbReference type="AlphaFoldDB" id="A0AAV4GG61"/>
<comment type="caution">
    <text evidence="1">The sequence shown here is derived from an EMBL/GenBank/DDBJ whole genome shotgun (WGS) entry which is preliminary data.</text>
</comment>
<gene>
    <name evidence="1" type="ORF">ElyMa_000668000</name>
</gene>
<sequence length="108" mass="12308">MQSAAAFKIPSVICEQRRLGSSRVPPAVTTALVDQQERTIARIQDMRSDQSRMRKRLDKIMPSVLAFRANMKQALLHEKADRAVIDSLSVRVARLNNRFNKLVSSRFI</sequence>
<evidence type="ECO:0000313" key="2">
    <source>
        <dbReference type="Proteomes" id="UP000762676"/>
    </source>
</evidence>
<proteinExistence type="predicted"/>
<evidence type="ECO:0000313" key="1">
    <source>
        <dbReference type="EMBL" id="GFR84279.1"/>
    </source>
</evidence>
<accession>A0AAV4GG61</accession>
<organism evidence="1 2">
    <name type="scientific">Elysia marginata</name>
    <dbReference type="NCBI Taxonomy" id="1093978"/>
    <lineage>
        <taxon>Eukaryota</taxon>
        <taxon>Metazoa</taxon>
        <taxon>Spiralia</taxon>
        <taxon>Lophotrochozoa</taxon>
        <taxon>Mollusca</taxon>
        <taxon>Gastropoda</taxon>
        <taxon>Heterobranchia</taxon>
        <taxon>Euthyneura</taxon>
        <taxon>Panpulmonata</taxon>
        <taxon>Sacoglossa</taxon>
        <taxon>Placobranchoidea</taxon>
        <taxon>Plakobranchidae</taxon>
        <taxon>Elysia</taxon>
    </lineage>
</organism>
<dbReference type="EMBL" id="BMAT01001375">
    <property type="protein sequence ID" value="GFR84279.1"/>
    <property type="molecule type" value="Genomic_DNA"/>
</dbReference>
<keyword evidence="2" id="KW-1185">Reference proteome</keyword>
<name>A0AAV4GG61_9GAST</name>